<proteinExistence type="predicted"/>
<gene>
    <name evidence="2" type="ORF">U9M48_007471</name>
</gene>
<dbReference type="EMBL" id="CP144746">
    <property type="protein sequence ID" value="WVZ57025.1"/>
    <property type="molecule type" value="Genomic_DNA"/>
</dbReference>
<dbReference type="InterPro" id="IPR009078">
    <property type="entry name" value="Ferritin-like_SF"/>
</dbReference>
<evidence type="ECO:0000256" key="1">
    <source>
        <dbReference type="SAM" id="MobiDB-lite"/>
    </source>
</evidence>
<sequence>MSDGPERELRPRKEEAFRRLNLNTQLVRRRRRRRLNSQNTVRRVLLQMETTADEHVVAIGGPEDQQPPKSLVDWALEILSTADPDEKARLGDLAASRWLSGDIPLPYDPSHPARPPPDRPARSAEVELLPPSRGPKLGKGGSAQSRLAMLHSLAHTESWAVDLSWDIIARFGAQMRMPREFFDDFARVAQDEGRHYTVLSARLRELGSHYGALPAHDGLWDSAMRTSHSLLARLAVEHCVHEARGLDVLPTTIYRFRAGGDEQTAKLLEDIIYPEEVTHCAAGVRWFRYLCIRSHDDDSISYSVPQPEPHFPGLPGDGTGDGKTVREAEPTSMLAEDIIGDDKVQQVEDELPSKITHDSNGHDMAAQQLENGFAKCKLHDSIDEAEAAVIRTFHRIVREYFRGPLKPPFNTKAREAAGFEPSWYEPLAVKEARVEGETNES</sequence>
<evidence type="ECO:0000313" key="2">
    <source>
        <dbReference type="EMBL" id="WVZ57025.1"/>
    </source>
</evidence>
<accession>A0AAQ3PUK7</accession>
<dbReference type="SUPFAM" id="SSF47240">
    <property type="entry name" value="Ferritin-like"/>
    <property type="match status" value="1"/>
</dbReference>
<dbReference type="CDD" id="cd00657">
    <property type="entry name" value="Ferritin_like"/>
    <property type="match status" value="1"/>
</dbReference>
<dbReference type="PANTHER" id="PTHR42782:SF2">
    <property type="entry name" value="3-OXOACYL-[ACYL-CARRIER-PROTEIN] SYNTHASE-LIKE PROTEIN"/>
    <property type="match status" value="1"/>
</dbReference>
<dbReference type="PANTHER" id="PTHR42782">
    <property type="entry name" value="SI:CH73-314G15.3"/>
    <property type="match status" value="1"/>
</dbReference>
<feature type="region of interest" description="Disordered" evidence="1">
    <location>
        <begin position="305"/>
        <end position="324"/>
    </location>
</feature>
<name>A0AAQ3PUK7_PASNO</name>
<reference evidence="2 3" key="1">
    <citation type="submission" date="2024-02" db="EMBL/GenBank/DDBJ databases">
        <title>High-quality chromosome-scale genome assembly of Pensacola bahiagrass (Paspalum notatum Flugge var. saurae).</title>
        <authorList>
            <person name="Vega J.M."/>
            <person name="Podio M."/>
            <person name="Orjuela J."/>
            <person name="Siena L.A."/>
            <person name="Pessino S.C."/>
            <person name="Combes M.C."/>
            <person name="Mariac C."/>
            <person name="Albertini E."/>
            <person name="Pupilli F."/>
            <person name="Ortiz J.P.A."/>
            <person name="Leblanc O."/>
        </authorList>
    </citation>
    <scope>NUCLEOTIDE SEQUENCE [LARGE SCALE GENOMIC DNA]</scope>
    <source>
        <strain evidence="2">R1</strain>
        <tissue evidence="2">Leaf</tissue>
    </source>
</reference>
<keyword evidence="3" id="KW-1185">Reference proteome</keyword>
<evidence type="ECO:0000313" key="3">
    <source>
        <dbReference type="Proteomes" id="UP001341281"/>
    </source>
</evidence>
<dbReference type="InterPro" id="IPR007402">
    <property type="entry name" value="DUF455"/>
</dbReference>
<dbReference type="AlphaFoldDB" id="A0AAQ3PUK7"/>
<protein>
    <submittedName>
        <fullName evidence="2">Uncharacterized protein</fullName>
    </submittedName>
</protein>
<organism evidence="2 3">
    <name type="scientific">Paspalum notatum var. saurae</name>
    <dbReference type="NCBI Taxonomy" id="547442"/>
    <lineage>
        <taxon>Eukaryota</taxon>
        <taxon>Viridiplantae</taxon>
        <taxon>Streptophyta</taxon>
        <taxon>Embryophyta</taxon>
        <taxon>Tracheophyta</taxon>
        <taxon>Spermatophyta</taxon>
        <taxon>Magnoliopsida</taxon>
        <taxon>Liliopsida</taxon>
        <taxon>Poales</taxon>
        <taxon>Poaceae</taxon>
        <taxon>PACMAD clade</taxon>
        <taxon>Panicoideae</taxon>
        <taxon>Andropogonodae</taxon>
        <taxon>Paspaleae</taxon>
        <taxon>Paspalinae</taxon>
        <taxon>Paspalum</taxon>
    </lineage>
</organism>
<dbReference type="Proteomes" id="UP001341281">
    <property type="component" value="Chromosome 02"/>
</dbReference>
<dbReference type="Pfam" id="PF04305">
    <property type="entry name" value="DUF455"/>
    <property type="match status" value="1"/>
</dbReference>